<proteinExistence type="predicted"/>
<evidence type="ECO:0000313" key="1">
    <source>
        <dbReference type="EMBL" id="MBM6820467.1"/>
    </source>
</evidence>
<dbReference type="Proteomes" id="UP000767334">
    <property type="component" value="Unassembled WGS sequence"/>
</dbReference>
<dbReference type="PANTHER" id="PTHR37812">
    <property type="entry name" value="MU-LIKE PROPHAGE FLUMU PROTEIN C"/>
    <property type="match status" value="1"/>
</dbReference>
<accession>A0ABS2FJR1</accession>
<dbReference type="Gene3D" id="1.10.10.60">
    <property type="entry name" value="Homeodomain-like"/>
    <property type="match status" value="1"/>
</dbReference>
<protein>
    <recommendedName>
        <fullName evidence="3">Mor transcription activator family protein</fullName>
    </recommendedName>
</protein>
<dbReference type="PANTHER" id="PTHR37812:SF1">
    <property type="entry name" value="MU-LIKE PROPHAGE FLUMU PROTEIN C"/>
    <property type="match status" value="1"/>
</dbReference>
<evidence type="ECO:0000313" key="2">
    <source>
        <dbReference type="Proteomes" id="UP000767334"/>
    </source>
</evidence>
<keyword evidence="2" id="KW-1185">Reference proteome</keyword>
<name>A0ABS2FJR1_9CLOT</name>
<dbReference type="SUPFAM" id="SSF46689">
    <property type="entry name" value="Homeodomain-like"/>
    <property type="match status" value="1"/>
</dbReference>
<evidence type="ECO:0008006" key="3">
    <source>
        <dbReference type="Google" id="ProtNLM"/>
    </source>
</evidence>
<gene>
    <name evidence="1" type="ORF">H6A19_14185</name>
</gene>
<dbReference type="InterPro" id="IPR049739">
    <property type="entry name" value="YraL-like"/>
</dbReference>
<dbReference type="RefSeq" id="WP_195515916.1">
    <property type="nucleotide sequence ID" value="NZ_JACJLL010000117.1"/>
</dbReference>
<dbReference type="InterPro" id="IPR009057">
    <property type="entry name" value="Homeodomain-like_sf"/>
</dbReference>
<reference evidence="1 2" key="1">
    <citation type="journal article" date="2021" name="Sci. Rep.">
        <title>The distribution of antibiotic resistance genes in chicken gut microbiota commensals.</title>
        <authorList>
            <person name="Juricova H."/>
            <person name="Matiasovicova J."/>
            <person name="Kubasova T."/>
            <person name="Cejkova D."/>
            <person name="Rychlik I."/>
        </authorList>
    </citation>
    <scope>NUCLEOTIDE SEQUENCE [LARGE SCALE GENOMIC DNA]</scope>
    <source>
        <strain evidence="1 2">An435</strain>
    </source>
</reference>
<organism evidence="1 2">
    <name type="scientific">Clostridium saudiense</name>
    <dbReference type="NCBI Taxonomy" id="1414720"/>
    <lineage>
        <taxon>Bacteria</taxon>
        <taxon>Bacillati</taxon>
        <taxon>Bacillota</taxon>
        <taxon>Clostridia</taxon>
        <taxon>Eubacteriales</taxon>
        <taxon>Clostridiaceae</taxon>
        <taxon>Clostridium</taxon>
    </lineage>
</organism>
<dbReference type="NCBIfam" id="NF040785">
    <property type="entry name" value="CD3324_fam"/>
    <property type="match status" value="1"/>
</dbReference>
<dbReference type="EMBL" id="JACJLL010000117">
    <property type="protein sequence ID" value="MBM6820467.1"/>
    <property type="molecule type" value="Genomic_DNA"/>
</dbReference>
<dbReference type="InterPro" id="IPR052411">
    <property type="entry name" value="c-mor_Regulatory_Protein"/>
</dbReference>
<comment type="caution">
    <text evidence="1">The sequence shown here is derived from an EMBL/GenBank/DDBJ whole genome shotgun (WGS) entry which is preliminary data.</text>
</comment>
<sequence>MKYIKAIDVLPKEVIEIIQEYIDGEYLYIPRKRENHKSWGEKSGIKNSLKIRNNEIYRKYLQGTPIYKLTKEYFLSEKSIRRIISTENKCAHN</sequence>